<comment type="caution">
    <text evidence="2">The sequence shown here is derived from an EMBL/GenBank/DDBJ whole genome shotgun (WGS) entry which is preliminary data.</text>
</comment>
<reference evidence="2 3" key="1">
    <citation type="submission" date="2019-09" db="EMBL/GenBank/DDBJ databases">
        <title>Genome sequencing of Ng87 strain.</title>
        <authorList>
            <person name="Karasev E.S."/>
            <person name="Andronov E."/>
        </authorList>
    </citation>
    <scope>NUCLEOTIDE SEQUENCE [LARGE SCALE GENOMIC DNA]</scope>
    <source>
        <strain evidence="2 3">Ng87</strain>
    </source>
</reference>
<dbReference type="EMBL" id="VZUL01000002">
    <property type="protein sequence ID" value="KAB1085052.1"/>
    <property type="molecule type" value="Genomic_DNA"/>
</dbReference>
<evidence type="ECO:0000313" key="3">
    <source>
        <dbReference type="Proteomes" id="UP000386575"/>
    </source>
</evidence>
<evidence type="ECO:0000256" key="1">
    <source>
        <dbReference type="SAM" id="MobiDB-lite"/>
    </source>
</evidence>
<feature type="compositionally biased region" description="Basic and acidic residues" evidence="1">
    <location>
        <begin position="1"/>
        <end position="11"/>
    </location>
</feature>
<dbReference type="Proteomes" id="UP000386575">
    <property type="component" value="Unassembled WGS sequence"/>
</dbReference>
<feature type="region of interest" description="Disordered" evidence="1">
    <location>
        <begin position="68"/>
        <end position="96"/>
    </location>
</feature>
<dbReference type="RefSeq" id="WP_151040600.1">
    <property type="nucleotide sequence ID" value="NZ_VZUL01000002.1"/>
</dbReference>
<dbReference type="AlphaFoldDB" id="A0A6A1TJT7"/>
<accession>A0A6A1TJT7</accession>
<evidence type="ECO:0000313" key="2">
    <source>
        <dbReference type="EMBL" id="KAB1085052.1"/>
    </source>
</evidence>
<gene>
    <name evidence="2" type="ORF">F4V91_00525</name>
</gene>
<organism evidence="2 3">
    <name type="scientific">Neorhizobium galegae</name>
    <name type="common">Rhizobium galegae</name>
    <dbReference type="NCBI Taxonomy" id="399"/>
    <lineage>
        <taxon>Bacteria</taxon>
        <taxon>Pseudomonadati</taxon>
        <taxon>Pseudomonadota</taxon>
        <taxon>Alphaproteobacteria</taxon>
        <taxon>Hyphomicrobiales</taxon>
        <taxon>Rhizobiaceae</taxon>
        <taxon>Rhizobium/Agrobacterium group</taxon>
        <taxon>Neorhizobium</taxon>
    </lineage>
</organism>
<feature type="region of interest" description="Disordered" evidence="1">
    <location>
        <begin position="1"/>
        <end position="20"/>
    </location>
</feature>
<protein>
    <submittedName>
        <fullName evidence="2">Uncharacterized protein</fullName>
    </submittedName>
</protein>
<name>A0A6A1TJT7_NEOGA</name>
<sequence>MRGHLSGDRELLPFPTSDHAAGNDNACALAVQANFNESLPVGPAELDAIEAFLMPQILKMLTDLCELPTRPGRADSEEPQSQATNKGEDCLMGASP</sequence>
<proteinExistence type="predicted"/>